<keyword evidence="4" id="KW-0472">Membrane</keyword>
<dbReference type="EMBL" id="QGKL01000041">
    <property type="protein sequence ID" value="PWQ94215.1"/>
    <property type="molecule type" value="Genomic_DNA"/>
</dbReference>
<gene>
    <name evidence="6" type="ORF">DKT75_16915</name>
</gene>
<dbReference type="Gene3D" id="3.30.565.10">
    <property type="entry name" value="Histidine kinase-like ATPase, C-terminal domain"/>
    <property type="match status" value="1"/>
</dbReference>
<organism evidence="6 7">
    <name type="scientific">Leucothrix arctica</name>
    <dbReference type="NCBI Taxonomy" id="1481894"/>
    <lineage>
        <taxon>Bacteria</taxon>
        <taxon>Pseudomonadati</taxon>
        <taxon>Pseudomonadota</taxon>
        <taxon>Gammaproteobacteria</taxon>
        <taxon>Thiotrichales</taxon>
        <taxon>Thiotrichaceae</taxon>
        <taxon>Leucothrix</taxon>
    </lineage>
</organism>
<dbReference type="Pfam" id="PF00512">
    <property type="entry name" value="HisKA"/>
    <property type="match status" value="1"/>
</dbReference>
<feature type="transmembrane region" description="Helical" evidence="4">
    <location>
        <begin position="37"/>
        <end position="57"/>
    </location>
</feature>
<feature type="transmembrane region" description="Helical" evidence="4">
    <location>
        <begin position="101"/>
        <end position="127"/>
    </location>
</feature>
<dbReference type="AlphaFoldDB" id="A0A317C6E4"/>
<dbReference type="InterPro" id="IPR000014">
    <property type="entry name" value="PAS"/>
</dbReference>
<dbReference type="InterPro" id="IPR004358">
    <property type="entry name" value="Sig_transdc_His_kin-like_C"/>
</dbReference>
<dbReference type="SUPFAM" id="SSF55874">
    <property type="entry name" value="ATPase domain of HSP90 chaperone/DNA topoisomerase II/histidine kinase"/>
    <property type="match status" value="1"/>
</dbReference>
<evidence type="ECO:0000256" key="2">
    <source>
        <dbReference type="ARBA" id="ARBA00012438"/>
    </source>
</evidence>
<proteinExistence type="predicted"/>
<name>A0A317C6E4_9GAMM</name>
<accession>A0A317C6E4</accession>
<comment type="caution">
    <text evidence="6">The sequence shown here is derived from an EMBL/GenBank/DDBJ whole genome shotgun (WGS) entry which is preliminary data.</text>
</comment>
<dbReference type="OrthoDB" id="9792686at2"/>
<sequence>MQSRARQASQVSSGGNQAYPAFVLHQNPWNPLQLYSIYRLILVGVLQLVTTSTQIPMQLGSYDDKLFSLGLNVFTVIAVLAVFSAHFRWPFYLAQVYLHPVVDILCLLVLIFASGGLHSGMGLLLSLPIILQNILRPGQFALMLTAMAIMGLLGVEVYMQQEAARTASDLSYAGILAMFVFAASWMLGKWFEKASITAALAKRRGVDLANLSQLNQSILDQLQTGILVVERSGVIRHMNPTAWDMLGRPDDWRSKPLRDFAPELNAHFKHWVANVCPKVVSYDIKHWRTTELSFRLSQLGTSSNGAALIYLEDTSAQREKQQGVKMASLGQLTANIAHEIRNPLGAISHAAQLLSESPELSKPDQRMIQIIQENSKRMNTTIESVLNLSRKREATRENIVLESWIQKFREDFARQSTLQINQINVFLEPTDAEIQFDPNHFDQIMWNLCRNAEKYAHEDASQLQLEIQCMQPAHTRDMILSVMDNGVGISETGQERLFEPFYTTSTKGTGLGLFMARELCLSNGANLEYVQLNGRGSCFRIVFAHRKSN</sequence>
<dbReference type="Pfam" id="PF13188">
    <property type="entry name" value="PAS_8"/>
    <property type="match status" value="1"/>
</dbReference>
<evidence type="ECO:0000256" key="3">
    <source>
        <dbReference type="ARBA" id="ARBA00022553"/>
    </source>
</evidence>
<dbReference type="InterPro" id="IPR003661">
    <property type="entry name" value="HisK_dim/P_dom"/>
</dbReference>
<dbReference type="PRINTS" id="PR00344">
    <property type="entry name" value="BCTRLSENSOR"/>
</dbReference>
<evidence type="ECO:0000259" key="5">
    <source>
        <dbReference type="PROSITE" id="PS50109"/>
    </source>
</evidence>
<dbReference type="Pfam" id="PF02518">
    <property type="entry name" value="HATPase_c"/>
    <property type="match status" value="1"/>
</dbReference>
<dbReference type="CDD" id="cd00082">
    <property type="entry name" value="HisKA"/>
    <property type="match status" value="1"/>
</dbReference>
<dbReference type="InterPro" id="IPR003594">
    <property type="entry name" value="HATPase_dom"/>
</dbReference>
<keyword evidence="3" id="KW-0597">Phosphoprotein</keyword>
<dbReference type="Gene3D" id="3.30.450.20">
    <property type="entry name" value="PAS domain"/>
    <property type="match status" value="1"/>
</dbReference>
<keyword evidence="4" id="KW-1133">Transmembrane helix</keyword>
<dbReference type="SUPFAM" id="SSF47384">
    <property type="entry name" value="Homodimeric domain of signal transducing histidine kinase"/>
    <property type="match status" value="1"/>
</dbReference>
<dbReference type="InterPro" id="IPR005467">
    <property type="entry name" value="His_kinase_dom"/>
</dbReference>
<keyword evidence="7" id="KW-1185">Reference proteome</keyword>
<evidence type="ECO:0000256" key="4">
    <source>
        <dbReference type="SAM" id="Phobius"/>
    </source>
</evidence>
<feature type="transmembrane region" description="Helical" evidence="4">
    <location>
        <begin position="139"/>
        <end position="158"/>
    </location>
</feature>
<feature type="transmembrane region" description="Helical" evidence="4">
    <location>
        <begin position="170"/>
        <end position="188"/>
    </location>
</feature>
<dbReference type="SMART" id="SM00388">
    <property type="entry name" value="HisKA"/>
    <property type="match status" value="1"/>
</dbReference>
<dbReference type="PROSITE" id="PS50109">
    <property type="entry name" value="HIS_KIN"/>
    <property type="match status" value="1"/>
</dbReference>
<dbReference type="EC" id="2.7.13.3" evidence="2"/>
<dbReference type="InterPro" id="IPR035965">
    <property type="entry name" value="PAS-like_dom_sf"/>
</dbReference>
<dbReference type="SUPFAM" id="SSF55785">
    <property type="entry name" value="PYP-like sensor domain (PAS domain)"/>
    <property type="match status" value="1"/>
</dbReference>
<dbReference type="Gene3D" id="1.10.287.130">
    <property type="match status" value="1"/>
</dbReference>
<dbReference type="Proteomes" id="UP000245506">
    <property type="component" value="Unassembled WGS sequence"/>
</dbReference>
<evidence type="ECO:0000256" key="1">
    <source>
        <dbReference type="ARBA" id="ARBA00000085"/>
    </source>
</evidence>
<dbReference type="RefSeq" id="WP_109824961.1">
    <property type="nucleotide sequence ID" value="NZ_QGKL01000041.1"/>
</dbReference>
<keyword evidence="6" id="KW-0808">Transferase</keyword>
<protein>
    <recommendedName>
        <fullName evidence="2">histidine kinase</fullName>
        <ecNumber evidence="2">2.7.13.3</ecNumber>
    </recommendedName>
</protein>
<reference evidence="6 7" key="1">
    <citation type="submission" date="2018-05" db="EMBL/GenBank/DDBJ databases">
        <title>Leucothrix arctica sp. nov., isolated from Arctic seawater.</title>
        <authorList>
            <person name="Choi A."/>
            <person name="Baek K."/>
        </authorList>
    </citation>
    <scope>NUCLEOTIDE SEQUENCE [LARGE SCALE GENOMIC DNA]</scope>
    <source>
        <strain evidence="6 7">IMCC9719</strain>
    </source>
</reference>
<keyword evidence="4" id="KW-0812">Transmembrane</keyword>
<evidence type="ECO:0000313" key="6">
    <source>
        <dbReference type="EMBL" id="PWQ94215.1"/>
    </source>
</evidence>
<dbReference type="SMART" id="SM00387">
    <property type="entry name" value="HATPase_c"/>
    <property type="match status" value="1"/>
</dbReference>
<feature type="transmembrane region" description="Helical" evidence="4">
    <location>
        <begin position="69"/>
        <end position="89"/>
    </location>
</feature>
<dbReference type="InterPro" id="IPR036890">
    <property type="entry name" value="HATPase_C_sf"/>
</dbReference>
<dbReference type="CDD" id="cd00075">
    <property type="entry name" value="HATPase"/>
    <property type="match status" value="1"/>
</dbReference>
<dbReference type="Pfam" id="PF25323">
    <property type="entry name" value="6TM_PilS"/>
    <property type="match status" value="1"/>
</dbReference>
<evidence type="ECO:0000313" key="7">
    <source>
        <dbReference type="Proteomes" id="UP000245506"/>
    </source>
</evidence>
<dbReference type="InterPro" id="IPR036097">
    <property type="entry name" value="HisK_dim/P_sf"/>
</dbReference>
<dbReference type="GO" id="GO:0000155">
    <property type="term" value="F:phosphorelay sensor kinase activity"/>
    <property type="evidence" value="ECO:0007669"/>
    <property type="project" value="InterPro"/>
</dbReference>
<feature type="domain" description="Histidine kinase" evidence="5">
    <location>
        <begin position="335"/>
        <end position="547"/>
    </location>
</feature>
<comment type="catalytic activity">
    <reaction evidence="1">
        <text>ATP + protein L-histidine = ADP + protein N-phospho-L-histidine.</text>
        <dbReference type="EC" id="2.7.13.3"/>
    </reaction>
</comment>
<dbReference type="PANTHER" id="PTHR43065">
    <property type="entry name" value="SENSOR HISTIDINE KINASE"/>
    <property type="match status" value="1"/>
</dbReference>
<dbReference type="PANTHER" id="PTHR43065:SF52">
    <property type="entry name" value="SENSOR PROTEIN KINASE PILS"/>
    <property type="match status" value="1"/>
</dbReference>
<keyword evidence="6" id="KW-0418">Kinase</keyword>